<dbReference type="GO" id="GO:0005096">
    <property type="term" value="F:GTPase activator activity"/>
    <property type="evidence" value="ECO:0007669"/>
    <property type="project" value="TreeGrafter"/>
</dbReference>
<dbReference type="SUPFAM" id="SSF58038">
    <property type="entry name" value="SNARE fusion complex"/>
    <property type="match status" value="1"/>
</dbReference>
<evidence type="ECO:0000256" key="13">
    <source>
        <dbReference type="ARBA" id="ARBA00067543"/>
    </source>
</evidence>
<comment type="subcellular location">
    <subcellularLocation>
        <location evidence="1">Cell membrane</location>
        <topology evidence="1">Peripheral membrane protein</topology>
    </subcellularLocation>
    <subcellularLocation>
        <location evidence="2">Cytoplasm</location>
    </subcellularLocation>
</comment>
<feature type="compositionally biased region" description="Polar residues" evidence="16">
    <location>
        <begin position="737"/>
        <end position="755"/>
    </location>
</feature>
<dbReference type="PRINTS" id="PR00962">
    <property type="entry name" value="LETHAL2GIANT"/>
</dbReference>
<feature type="compositionally biased region" description="Polar residues" evidence="16">
    <location>
        <begin position="561"/>
        <end position="579"/>
    </location>
</feature>
<evidence type="ECO:0000256" key="1">
    <source>
        <dbReference type="ARBA" id="ARBA00004202"/>
    </source>
</evidence>
<sequence length="1215" mass="135241">MKKFRKVLDGLTTSSPGGTMGSPSCGSAAGTPTAAPTPKDIDVQETLVSENFQLCKTVRHGFTYQPTALAFDPVQKILAIGSRSGGVRILGRPGVDCYCQHESGAAVLQLQFLINEGALVTACADDTLHLWNLRQRRPAVLHSLKFNRERITFCHLPFQSKWLYVGTERGNTHIVNIESFILSGYVIMWNKAIELSTKTHPGPVVHLSDSPKDEGKLLIGFEGGTIVQWDLRAKKADFRIYYDEAIHSVSWHHEGKQFMCSHSDGSLTLWNLRNTTKPFQVTFPHGKIQKDGRKESCKPILKVEYKTSRNSEPFVIFSGGLSYDKAGRRPALTIMHGKAITVLEMDYPIVEFMVLCDTPYINEIQEPYAVVVLLEKDLIVVDLTQSNFPVFENPYPMDIHESPVTCTAYFADCPPDIIPILYSIGAKHKKTGYSQKEWPIAGGTWTLGSHTYPEIIITGHADGSIKFWDASAFTLQMLYKLKTSKVFEKPKLGEGRGADLGEEDPFAVQMVSWCPHSRIFCVVGISAHIILYRFSKYDANTQTVSLEVRLQCEPEDIITPSENENNPCFSEPGSHSPQPHHQYPVSPGSRTPDGAKDSTPFLKVKDKMVRVPPGYQSDLVIQLLWVDGEPPQQITSLDINSAYGLLAFGNCNGLAVVDYIQKTVILCISTVDLYGATDPYQRLTRSPRRNRQSTSEHCMRGLSNFYSDSKKRIRTSYQSLTELTDNQQSIDMERSKSPTSDHVNGHCTSPTSQPCSAGKPRIPMGPEGPRLTRRGPGRPPFRKAQSAACMEISLPVSHTEGHASRRAMLQQLHGVTMYSHDEHHSTASYCWNERESRENSFSRSRSSSVSSIDRDTKEAITTLQFGESYGRKSDALPTPCLWVGTSLGVVILIPLSIPMEHEERMEDPVTVGPSGAVQMLKGSVLRFAFLDCNGALIQSPYEIWRDQNAPEDPDRPRRRKLVHFSPSSSQDAFGEGHLTVVCSERQAKVFLMPSQSCLFVHNITESSFVLRADVVSLCNSVCLACFCANGHVMTLSLPSLRPLMDVNYLPLTDMRIARTFCFTNEGQALYLSSPTEIQRITYSQEMCDNLQEMLGELFTPIETPEAQNRGFLKGFFGGNAHTFDREELFGEAAAGKASRSLAQHIPGQGGVEGMKVAASGVVGDLARARIALDERGQRLGELEERTTLMMTSAETFSKHAHELMLKCKDKKWYQF</sequence>
<keyword evidence="12" id="KW-0472">Membrane</keyword>
<feature type="repeat" description="WD" evidence="14">
    <location>
        <begin position="239"/>
        <end position="280"/>
    </location>
</feature>
<proteinExistence type="inferred from homology"/>
<dbReference type="GO" id="GO:0019905">
    <property type="term" value="F:syntaxin binding"/>
    <property type="evidence" value="ECO:0007669"/>
    <property type="project" value="TreeGrafter"/>
</dbReference>
<evidence type="ECO:0000256" key="14">
    <source>
        <dbReference type="PROSITE-ProRule" id="PRU00221"/>
    </source>
</evidence>
<dbReference type="GO" id="GO:0006893">
    <property type="term" value="P:Golgi to plasma membrane transport"/>
    <property type="evidence" value="ECO:0007669"/>
    <property type="project" value="TreeGrafter"/>
</dbReference>
<evidence type="ECO:0000256" key="15">
    <source>
        <dbReference type="PROSITE-ProRule" id="PRU00290"/>
    </source>
</evidence>
<dbReference type="EMBL" id="GCES01017572">
    <property type="protein sequence ID" value="JAR68751.1"/>
    <property type="molecule type" value="Transcribed_RNA"/>
</dbReference>
<evidence type="ECO:0000256" key="4">
    <source>
        <dbReference type="ARBA" id="ARBA00022448"/>
    </source>
</evidence>
<name>A0A146VHL7_FUNHE</name>
<dbReference type="AlphaFoldDB" id="A0A146VHL7"/>
<dbReference type="Gene3D" id="2.130.10.10">
    <property type="entry name" value="YVTN repeat-like/Quinoprotein amine dehydrogenase"/>
    <property type="match status" value="2"/>
</dbReference>
<keyword evidence="8 14" id="KW-0853">WD repeat</keyword>
<evidence type="ECO:0000256" key="9">
    <source>
        <dbReference type="ARBA" id="ARBA00022737"/>
    </source>
</evidence>
<evidence type="ECO:0000259" key="17">
    <source>
        <dbReference type="PROSITE" id="PS50892"/>
    </source>
</evidence>
<dbReference type="GO" id="GO:0031201">
    <property type="term" value="C:SNARE complex"/>
    <property type="evidence" value="ECO:0007669"/>
    <property type="project" value="TreeGrafter"/>
</dbReference>
<evidence type="ECO:0000256" key="12">
    <source>
        <dbReference type="ARBA" id="ARBA00023136"/>
    </source>
</evidence>
<dbReference type="InterPro" id="IPR000664">
    <property type="entry name" value="Lethal2_giant"/>
</dbReference>
<keyword evidence="9" id="KW-0677">Repeat</keyword>
<dbReference type="EMBL" id="GCES01069453">
    <property type="protein sequence ID" value="JAR16870.1"/>
    <property type="molecule type" value="Transcribed_RNA"/>
</dbReference>
<dbReference type="InterPro" id="IPR013577">
    <property type="entry name" value="LLGL2"/>
</dbReference>
<accession>A0A146VHL7</accession>
<evidence type="ECO:0000256" key="16">
    <source>
        <dbReference type="SAM" id="MobiDB-lite"/>
    </source>
</evidence>
<feature type="domain" description="V-SNARE coiled-coil homology" evidence="17">
    <location>
        <begin position="1150"/>
        <end position="1210"/>
    </location>
</feature>
<evidence type="ECO:0000256" key="6">
    <source>
        <dbReference type="ARBA" id="ARBA00022483"/>
    </source>
</evidence>
<keyword evidence="4" id="KW-0813">Transport</keyword>
<keyword evidence="7" id="KW-0963">Cytoplasm</keyword>
<dbReference type="GO" id="GO:0006887">
    <property type="term" value="P:exocytosis"/>
    <property type="evidence" value="ECO:0007669"/>
    <property type="project" value="UniProtKB-KW"/>
</dbReference>
<feature type="region of interest" description="Disordered" evidence="16">
    <location>
        <begin position="561"/>
        <end position="599"/>
    </location>
</feature>
<dbReference type="FunFam" id="2.130.10.10:FF:000521">
    <property type="entry name" value="syntaxin-binding protein 5-like isoform X1"/>
    <property type="match status" value="1"/>
</dbReference>
<dbReference type="Gene3D" id="1.20.5.110">
    <property type="match status" value="1"/>
</dbReference>
<evidence type="ECO:0000256" key="2">
    <source>
        <dbReference type="ARBA" id="ARBA00004496"/>
    </source>
</evidence>
<evidence type="ECO:0000256" key="5">
    <source>
        <dbReference type="ARBA" id="ARBA00022475"/>
    </source>
</evidence>
<dbReference type="CDD" id="cd15893">
    <property type="entry name" value="R-SNARE_STXBP5"/>
    <property type="match status" value="1"/>
</dbReference>
<feature type="compositionally biased region" description="Low complexity" evidence="16">
    <location>
        <begin position="10"/>
        <end position="38"/>
    </location>
</feature>
<dbReference type="Pfam" id="PF00400">
    <property type="entry name" value="WD40"/>
    <property type="match status" value="1"/>
</dbReference>
<feature type="region of interest" description="Disordered" evidence="16">
    <location>
        <begin position="726"/>
        <end position="784"/>
    </location>
</feature>
<evidence type="ECO:0000256" key="11">
    <source>
        <dbReference type="ARBA" id="ARBA00023054"/>
    </source>
</evidence>
<dbReference type="FunFam" id="1.20.5.110:FF:000001">
    <property type="entry name" value="syntaxin-binding protein 5 isoform X1"/>
    <property type="match status" value="1"/>
</dbReference>
<evidence type="ECO:0000256" key="7">
    <source>
        <dbReference type="ARBA" id="ARBA00022490"/>
    </source>
</evidence>
<dbReference type="GO" id="GO:0005886">
    <property type="term" value="C:plasma membrane"/>
    <property type="evidence" value="ECO:0007669"/>
    <property type="project" value="UniProtKB-SubCell"/>
</dbReference>
<evidence type="ECO:0000256" key="3">
    <source>
        <dbReference type="ARBA" id="ARBA00008070"/>
    </source>
</evidence>
<dbReference type="PROSITE" id="PS50082">
    <property type="entry name" value="WD_REPEATS_2"/>
    <property type="match status" value="1"/>
</dbReference>
<dbReference type="PANTHER" id="PTHR10241:SF19">
    <property type="entry name" value="SYNTAXIN-BINDING PROTEIN 5-LIKE"/>
    <property type="match status" value="1"/>
</dbReference>
<dbReference type="PANTHER" id="PTHR10241">
    <property type="entry name" value="LETHAL 2 GIANT LARVAE PROTEIN"/>
    <property type="match status" value="1"/>
</dbReference>
<keyword evidence="6" id="KW-0268">Exocytosis</keyword>
<organism evidence="18">
    <name type="scientific">Fundulus heteroclitus</name>
    <name type="common">Killifish</name>
    <name type="synonym">Mummichog</name>
    <dbReference type="NCBI Taxonomy" id="8078"/>
    <lineage>
        <taxon>Eukaryota</taxon>
        <taxon>Metazoa</taxon>
        <taxon>Chordata</taxon>
        <taxon>Craniata</taxon>
        <taxon>Vertebrata</taxon>
        <taxon>Euteleostomi</taxon>
        <taxon>Actinopterygii</taxon>
        <taxon>Neopterygii</taxon>
        <taxon>Teleostei</taxon>
        <taxon>Neoteleostei</taxon>
        <taxon>Acanthomorphata</taxon>
        <taxon>Ovalentaria</taxon>
        <taxon>Atherinomorphae</taxon>
        <taxon>Cyprinodontiformes</taxon>
        <taxon>Fundulidae</taxon>
        <taxon>Fundulus</taxon>
    </lineage>
</organism>
<dbReference type="InterPro" id="IPR036322">
    <property type="entry name" value="WD40_repeat_dom_sf"/>
</dbReference>
<dbReference type="SMART" id="SM00320">
    <property type="entry name" value="WD40"/>
    <property type="match status" value="6"/>
</dbReference>
<dbReference type="GO" id="GO:0045159">
    <property type="term" value="F:myosin II binding"/>
    <property type="evidence" value="ECO:0007669"/>
    <property type="project" value="TreeGrafter"/>
</dbReference>
<evidence type="ECO:0000313" key="18">
    <source>
        <dbReference type="EMBL" id="JAR16870.1"/>
    </source>
</evidence>
<dbReference type="GO" id="GO:0015031">
    <property type="term" value="P:protein transport"/>
    <property type="evidence" value="ECO:0007669"/>
    <property type="project" value="UniProtKB-KW"/>
</dbReference>
<keyword evidence="11 15" id="KW-0175">Coiled coil</keyword>
<reference evidence="18" key="1">
    <citation type="submission" date="2015-01" db="EMBL/GenBank/DDBJ databases">
        <title>EvidentialGene: Evidence-directed Construction of Complete mRNA Transcriptomes without Genomes.</title>
        <authorList>
            <person name="Gilbert D.G."/>
        </authorList>
    </citation>
    <scope>NUCLEOTIDE SEQUENCE</scope>
</reference>
<protein>
    <recommendedName>
        <fullName evidence="13">Syntaxin-binding protein 5-like</fullName>
    </recommendedName>
</protein>
<dbReference type="SUPFAM" id="SSF50998">
    <property type="entry name" value="Quinoprotein alcohol dehydrogenase-like"/>
    <property type="match status" value="1"/>
</dbReference>
<dbReference type="Pfam" id="PF08366">
    <property type="entry name" value="LLGL"/>
    <property type="match status" value="1"/>
</dbReference>
<dbReference type="SUPFAM" id="SSF50978">
    <property type="entry name" value="WD40 repeat-like"/>
    <property type="match status" value="1"/>
</dbReference>
<keyword evidence="10" id="KW-0653">Protein transport</keyword>
<feature type="region of interest" description="Disordered" evidence="16">
    <location>
        <begin position="1"/>
        <end position="39"/>
    </location>
</feature>
<keyword evidence="5" id="KW-1003">Cell membrane</keyword>
<dbReference type="InterPro" id="IPR001680">
    <property type="entry name" value="WD40_rpt"/>
</dbReference>
<evidence type="ECO:0000256" key="10">
    <source>
        <dbReference type="ARBA" id="ARBA00022927"/>
    </source>
</evidence>
<dbReference type="InterPro" id="IPR042855">
    <property type="entry name" value="V_SNARE_CC"/>
</dbReference>
<comment type="similarity">
    <text evidence="3">Belongs to the WD repeat L(2)GL family.</text>
</comment>
<dbReference type="InterPro" id="IPR011047">
    <property type="entry name" value="Quinoprotein_ADH-like_sf"/>
</dbReference>
<dbReference type="InterPro" id="IPR015943">
    <property type="entry name" value="WD40/YVTN_repeat-like_dom_sf"/>
</dbReference>
<evidence type="ECO:0000256" key="8">
    <source>
        <dbReference type="ARBA" id="ARBA00022574"/>
    </source>
</evidence>
<dbReference type="PROSITE" id="PS50892">
    <property type="entry name" value="V_SNARE"/>
    <property type="match status" value="1"/>
</dbReference>